<accession>A0AAD4MVP4</accession>
<dbReference type="SUPFAM" id="SSF53335">
    <property type="entry name" value="S-adenosyl-L-methionine-dependent methyltransferases"/>
    <property type="match status" value="1"/>
</dbReference>
<evidence type="ECO:0000313" key="1">
    <source>
        <dbReference type="EMBL" id="KAI1707546.1"/>
    </source>
</evidence>
<keyword evidence="2" id="KW-1185">Reference proteome</keyword>
<protein>
    <submittedName>
        <fullName evidence="1">DREV methyltransferase domain-containing protein</fullName>
    </submittedName>
</protein>
<evidence type="ECO:0000313" key="2">
    <source>
        <dbReference type="Proteomes" id="UP001201812"/>
    </source>
</evidence>
<dbReference type="GO" id="GO:0032259">
    <property type="term" value="P:methylation"/>
    <property type="evidence" value="ECO:0007669"/>
    <property type="project" value="UniProtKB-KW"/>
</dbReference>
<dbReference type="Gene3D" id="3.40.50.150">
    <property type="entry name" value="Vaccinia Virus protein VP39"/>
    <property type="match status" value="1"/>
</dbReference>
<comment type="caution">
    <text evidence="1">The sequence shown here is derived from an EMBL/GenBank/DDBJ whole genome shotgun (WGS) entry which is preliminary data.</text>
</comment>
<keyword evidence="1" id="KW-0808">Transferase</keyword>
<dbReference type="Proteomes" id="UP001201812">
    <property type="component" value="Unassembled WGS sequence"/>
</dbReference>
<keyword evidence="1" id="KW-0489">Methyltransferase</keyword>
<organism evidence="1 2">
    <name type="scientific">Ditylenchus destructor</name>
    <dbReference type="NCBI Taxonomy" id="166010"/>
    <lineage>
        <taxon>Eukaryota</taxon>
        <taxon>Metazoa</taxon>
        <taxon>Ecdysozoa</taxon>
        <taxon>Nematoda</taxon>
        <taxon>Chromadorea</taxon>
        <taxon>Rhabditida</taxon>
        <taxon>Tylenchina</taxon>
        <taxon>Tylenchomorpha</taxon>
        <taxon>Sphaerularioidea</taxon>
        <taxon>Anguinidae</taxon>
        <taxon>Anguininae</taxon>
        <taxon>Ditylenchus</taxon>
    </lineage>
</organism>
<dbReference type="InterPro" id="IPR029063">
    <property type="entry name" value="SAM-dependent_MTases_sf"/>
</dbReference>
<proteinExistence type="predicted"/>
<dbReference type="GO" id="GO:0106370">
    <property type="term" value="F:protein-L-histidine N-pros-methyltransferase activity"/>
    <property type="evidence" value="ECO:0007669"/>
    <property type="project" value="InterPro"/>
</dbReference>
<name>A0AAD4MVP4_9BILA</name>
<gene>
    <name evidence="1" type="ORF">DdX_12381</name>
</gene>
<dbReference type="AlphaFoldDB" id="A0AAD4MVP4"/>
<dbReference type="PANTHER" id="PTHR12890">
    <property type="entry name" value="DREV PROTEIN"/>
    <property type="match status" value="1"/>
</dbReference>
<dbReference type="Pfam" id="PF05219">
    <property type="entry name" value="DREV"/>
    <property type="match status" value="1"/>
</dbReference>
<sequence length="370" mass="41847">MFPARPVPIVFSRLEEAIEQSHFRIRAPREYLPFYVTHTQCTLERLENLSIEKDESDRVLLLDTSNRDAWYQVDFRMLEPDSSATFHPSHFDQETETFIDASAAISNSVCLQLYYSMASAFLSFLITKTSINGLLNRGSMFLFSRNHFRNFIGLPDDWSPVGKKVLDLGAGDGGVTSVFADFFMHVSVTDASKIMEWRLAQRGFTVLAIDKWKNSGPYNLITALNLLDRHFNPTELLADLHEVASESNCLVMLSIVLPLRPYVEFNPNRTGSTQQLSSISVSGVRFEDHVNTLIRNTFQPSGFEVVRWTKLPYLCEGDMVRAFYKLDDAVFLLRPIAKLSATSSSVSPTYQAYPSSSTGAVRIPIQHDET</sequence>
<reference evidence="1" key="1">
    <citation type="submission" date="2022-01" db="EMBL/GenBank/DDBJ databases">
        <title>Genome Sequence Resource for Two Populations of Ditylenchus destructor, the Migratory Endoparasitic Phytonematode.</title>
        <authorList>
            <person name="Zhang H."/>
            <person name="Lin R."/>
            <person name="Xie B."/>
        </authorList>
    </citation>
    <scope>NUCLEOTIDE SEQUENCE</scope>
    <source>
        <strain evidence="1">BazhouSP</strain>
    </source>
</reference>
<dbReference type="PANTHER" id="PTHR12890:SF0">
    <property type="entry name" value="PROTEIN-L-HISTIDINE N-PROS-METHYLTRANSFERASE"/>
    <property type="match status" value="1"/>
</dbReference>
<dbReference type="InterPro" id="IPR007884">
    <property type="entry name" value="METL9"/>
</dbReference>
<dbReference type="EMBL" id="JAKKPZ010000040">
    <property type="protein sequence ID" value="KAI1707546.1"/>
    <property type="molecule type" value="Genomic_DNA"/>
</dbReference>